<accession>S0A2S8</accession>
<reference evidence="1 2" key="1">
    <citation type="journal article" date="2013" name="Proc. Natl. Acad. Sci. U.S.A.">
        <title>Twelve previously unknown phage genera are ubiquitous in global oceans.</title>
        <authorList>
            <person name="Holmfeldt K."/>
            <person name="Solonenko N."/>
            <person name="Shah M."/>
            <person name="Corrier K."/>
            <person name="Riemann L."/>
            <person name="Verberkmoes N.C."/>
            <person name="Sullivan M.B."/>
        </authorList>
    </citation>
    <scope>NUCLEOTIDE SEQUENCE [LARGE SCALE GENOMIC DNA]</scope>
    <source>
        <strain evidence="1">Phi46:3</strain>
    </source>
</reference>
<dbReference type="GeneID" id="16797308"/>
<evidence type="ECO:0000313" key="2">
    <source>
        <dbReference type="Proteomes" id="UP000014727"/>
    </source>
</evidence>
<gene>
    <name evidence="1" type="ORF">Phi46:3_gp028</name>
</gene>
<organism evidence="1 2">
    <name type="scientific">Cellulophaga phage phi46:3</name>
    <dbReference type="NCBI Taxonomy" id="1327985"/>
    <lineage>
        <taxon>Viruses</taxon>
        <taxon>Duplodnaviria</taxon>
        <taxon>Heunggongvirae</taxon>
        <taxon>Uroviricota</taxon>
        <taxon>Caudoviricetes</taxon>
        <taxon>Pachyviridae</taxon>
        <taxon>Bacelvirus</taxon>
        <taxon>Bacelvirus phi46tres</taxon>
    </lineage>
</organism>
<dbReference type="KEGG" id="vg:16797308"/>
<sequence length="88" mass="10373">MNLQELENKVWKENVKQKTIDLVQNAECDFDDEPYTEDEIGAYIYEVGICLEVYDPCLRVDVEILTELKTILESKLERLRSFPKKEMA</sequence>
<protein>
    <submittedName>
        <fullName evidence="1">Uncharacterized protein</fullName>
    </submittedName>
</protein>
<name>S0A2S8_9CAUD</name>
<dbReference type="EMBL" id="KC821622">
    <property type="protein sequence ID" value="AGO48772.1"/>
    <property type="molecule type" value="Genomic_DNA"/>
</dbReference>
<keyword evidence="2" id="KW-1185">Reference proteome</keyword>
<reference evidence="2" key="2">
    <citation type="submission" date="2013-03" db="EMBL/GenBank/DDBJ databases">
        <title>The Cellulophaga phages: a novel, diverse, and globally ubiquitous model system.</title>
        <authorList>
            <person name="Holmfeldt K."/>
            <person name="Solonenko N."/>
            <person name="Shah M."/>
            <person name="Corrier K."/>
            <person name="Riemann L."/>
            <person name="VerBerkmoes N.C."/>
            <person name="Sullivan M.B."/>
        </authorList>
    </citation>
    <scope>NUCLEOTIDE SEQUENCE [LARGE SCALE GENOMIC DNA]</scope>
</reference>
<dbReference type="Proteomes" id="UP000014727">
    <property type="component" value="Segment"/>
</dbReference>
<evidence type="ECO:0000313" key="1">
    <source>
        <dbReference type="EMBL" id="AGO48772.1"/>
    </source>
</evidence>
<proteinExistence type="predicted"/>
<dbReference type="RefSeq" id="YP_008241071.1">
    <property type="nucleotide sequence ID" value="NC_021792.1"/>
</dbReference>